<evidence type="ECO:0000259" key="3">
    <source>
        <dbReference type="Pfam" id="PF17289"/>
    </source>
</evidence>
<dbReference type="InterPro" id="IPR027417">
    <property type="entry name" value="P-loop_NTPase"/>
</dbReference>
<dbReference type="Pfam" id="PF17289">
    <property type="entry name" value="Terminase_6C"/>
    <property type="match status" value="1"/>
</dbReference>
<dbReference type="EMBL" id="LR586016">
    <property type="protein sequence ID" value="VIP02156.1"/>
    <property type="molecule type" value="Genomic_DNA"/>
</dbReference>
<evidence type="ECO:0000256" key="2">
    <source>
        <dbReference type="SAM" id="MobiDB-lite"/>
    </source>
</evidence>
<reference evidence="4" key="1">
    <citation type="submission" date="2019-04" db="EMBL/GenBank/DDBJ databases">
        <authorList>
            <consortium name="Science for Life Laboratories"/>
        </authorList>
    </citation>
    <scope>NUCLEOTIDE SEQUENCE</scope>
    <source>
        <strain evidence="4">MBLW1</strain>
    </source>
</reference>
<organism evidence="4">
    <name type="scientific">Tuwongella immobilis</name>
    <dbReference type="NCBI Taxonomy" id="692036"/>
    <lineage>
        <taxon>Bacteria</taxon>
        <taxon>Pseudomonadati</taxon>
        <taxon>Planctomycetota</taxon>
        <taxon>Planctomycetia</taxon>
        <taxon>Gemmatales</taxon>
        <taxon>Gemmataceae</taxon>
        <taxon>Tuwongella</taxon>
    </lineage>
</organism>
<name>A0A6C2YL51_9BACT</name>
<protein>
    <recommendedName>
        <fullName evidence="3">Terminase large subunit gp17-like C-terminal domain-containing protein</fullName>
    </recommendedName>
</protein>
<dbReference type="Proteomes" id="UP000464378">
    <property type="component" value="Chromosome"/>
</dbReference>
<dbReference type="EMBL" id="LR593887">
    <property type="protein sequence ID" value="VTS00555.1"/>
    <property type="molecule type" value="Genomic_DNA"/>
</dbReference>
<feature type="domain" description="Terminase large subunit gp17-like C-terminal" evidence="3">
    <location>
        <begin position="332"/>
        <end position="483"/>
    </location>
</feature>
<proteinExistence type="predicted"/>
<dbReference type="AlphaFoldDB" id="A0A6C2YL51"/>
<sequence length="526" mass="57868">MPRSPHEAAAELLRRRQARRDLLEFVRYTKGDYEPNWHHERIAAKLDDLASGRITRLMVFAPPRHGKSELVSRRFPAYLLGAHPNTSIIACASTADLASDMNRDVQQCIMSPEFQRLFPATQLRPGRANSSTFETVAGGRYICAGVGGPITGRGGDMLIIDDIFKNAEEANSPTIRSKIRRWYETTFRTRAMPGARILITLTRWHPDDLAGQLQTLMGSDRNADQWEVLCLPALAGEGTPTETDPRRPGEALWPARFPVRSLMAAKAGCIPADWLALYQQAPIREGGNHFRRDWFRRCRVGQFDTAGDSFVLIQPDGTTRRVMRDACQVIVTADPATSEKETNDPTAIGVYAMTPSGDLLVLSVIAEHLDLGAIPDRLVATANAWGATYIALESDGFQVSVARATREVAGCPAVRELSHEGKGKLSRAIPAIIRAQSGQIYVLQGADGQELPWVGSFLDECEQFTGLSGNRDDRVDTLAYAVLEMPTLAANGPTLVAASRRARHGASTSDEDDEDVSDLPTSRHRW</sequence>
<dbReference type="KEGG" id="tim:GMBLW1_18040"/>
<keyword evidence="1" id="KW-1188">Viral release from host cell</keyword>
<accession>A0A6C2YL51</accession>
<dbReference type="Gene3D" id="3.40.50.300">
    <property type="entry name" value="P-loop containing nucleotide triphosphate hydrolases"/>
    <property type="match status" value="1"/>
</dbReference>
<feature type="region of interest" description="Disordered" evidence="2">
    <location>
        <begin position="499"/>
        <end position="526"/>
    </location>
</feature>
<dbReference type="InParanoid" id="A0A6C2YL51"/>
<evidence type="ECO:0000313" key="4">
    <source>
        <dbReference type="EMBL" id="VIP02156.1"/>
    </source>
</evidence>
<dbReference type="InterPro" id="IPR035421">
    <property type="entry name" value="Terminase_6C"/>
</dbReference>
<evidence type="ECO:0000256" key="1">
    <source>
        <dbReference type="ARBA" id="ARBA00022612"/>
    </source>
</evidence>
<keyword evidence="5" id="KW-1185">Reference proteome</keyword>
<gene>
    <name evidence="4" type="ORF">GMBLW1_18040</name>
</gene>
<dbReference type="Pfam" id="PF03237">
    <property type="entry name" value="Terminase_6N"/>
    <property type="match status" value="1"/>
</dbReference>
<evidence type="ECO:0000313" key="5">
    <source>
        <dbReference type="Proteomes" id="UP000464378"/>
    </source>
</evidence>